<sequence length="171" mass="20017">MNEHYVEWMIERKMPAVLKTVRIVMIILTVLILILSFLFFAPGAVLGLLMIILDFAVTLLWNQEYEFIFVGDDLMIDRIYNRSYRRRAYKCTMKDVEIVAPEHSGNLKAFSGRRPEKSYVFTSGQDNAPCWVMYICEQDAGKRWVRMCFEPDQALLNAIKLTVSPRKFFQS</sequence>
<keyword evidence="1" id="KW-0812">Transmembrane</keyword>
<keyword evidence="1" id="KW-1133">Transmembrane helix</keyword>
<proteinExistence type="predicted"/>
<name>A0A9D1HHC1_9FIRM</name>
<keyword evidence="1" id="KW-0472">Membrane</keyword>
<accession>A0A9D1HHC1</accession>
<dbReference type="Proteomes" id="UP000824164">
    <property type="component" value="Unassembled WGS sequence"/>
</dbReference>
<dbReference type="Pfam" id="PF19601">
    <property type="entry name" value="DUF6106"/>
    <property type="match status" value="1"/>
</dbReference>
<dbReference type="AlphaFoldDB" id="A0A9D1HHC1"/>
<dbReference type="EMBL" id="DVLT01000049">
    <property type="protein sequence ID" value="HIU03218.1"/>
    <property type="molecule type" value="Genomic_DNA"/>
</dbReference>
<reference evidence="2" key="2">
    <citation type="journal article" date="2021" name="PeerJ">
        <title>Extensive microbial diversity within the chicken gut microbiome revealed by metagenomics and culture.</title>
        <authorList>
            <person name="Gilroy R."/>
            <person name="Ravi A."/>
            <person name="Getino M."/>
            <person name="Pursley I."/>
            <person name="Horton D.L."/>
            <person name="Alikhan N.F."/>
            <person name="Baker D."/>
            <person name="Gharbi K."/>
            <person name="Hall N."/>
            <person name="Watson M."/>
            <person name="Adriaenssens E.M."/>
            <person name="Foster-Nyarko E."/>
            <person name="Jarju S."/>
            <person name="Secka A."/>
            <person name="Antonio M."/>
            <person name="Oren A."/>
            <person name="Chaudhuri R.R."/>
            <person name="La Ragione R."/>
            <person name="Hildebrand F."/>
            <person name="Pallen M.J."/>
        </authorList>
    </citation>
    <scope>NUCLEOTIDE SEQUENCE</scope>
    <source>
        <strain evidence="2">CHK187-14744</strain>
    </source>
</reference>
<evidence type="ECO:0000256" key="1">
    <source>
        <dbReference type="SAM" id="Phobius"/>
    </source>
</evidence>
<reference evidence="2" key="1">
    <citation type="submission" date="2020-10" db="EMBL/GenBank/DDBJ databases">
        <authorList>
            <person name="Gilroy R."/>
        </authorList>
    </citation>
    <scope>NUCLEOTIDE SEQUENCE</scope>
    <source>
        <strain evidence="2">CHK187-14744</strain>
    </source>
</reference>
<feature type="transmembrane region" description="Helical" evidence="1">
    <location>
        <begin position="21"/>
        <end position="39"/>
    </location>
</feature>
<evidence type="ECO:0000313" key="2">
    <source>
        <dbReference type="EMBL" id="HIU03218.1"/>
    </source>
</evidence>
<evidence type="ECO:0000313" key="3">
    <source>
        <dbReference type="Proteomes" id="UP000824164"/>
    </source>
</evidence>
<protein>
    <submittedName>
        <fullName evidence="2">Uncharacterized protein</fullName>
    </submittedName>
</protein>
<organism evidence="2 3">
    <name type="scientific">Candidatus Onthocola gallistercoris</name>
    <dbReference type="NCBI Taxonomy" id="2840876"/>
    <lineage>
        <taxon>Bacteria</taxon>
        <taxon>Bacillati</taxon>
        <taxon>Bacillota</taxon>
        <taxon>Bacilli</taxon>
        <taxon>Candidatus Onthocola</taxon>
    </lineage>
</organism>
<comment type="caution">
    <text evidence="2">The sequence shown here is derived from an EMBL/GenBank/DDBJ whole genome shotgun (WGS) entry which is preliminary data.</text>
</comment>
<gene>
    <name evidence="2" type="ORF">IAB63_08210</name>
</gene>
<dbReference type="InterPro" id="IPR046088">
    <property type="entry name" value="DUF6106"/>
</dbReference>